<dbReference type="EMBL" id="REFR01000009">
    <property type="protein sequence ID" value="RMB12031.1"/>
    <property type="molecule type" value="Genomic_DNA"/>
</dbReference>
<reference evidence="3 4" key="1">
    <citation type="submission" date="2018-10" db="EMBL/GenBank/DDBJ databases">
        <title>Genomic Encyclopedia of Archaeal and Bacterial Type Strains, Phase II (KMG-II): from individual species to whole genera.</title>
        <authorList>
            <person name="Goeker M."/>
        </authorList>
    </citation>
    <scope>NUCLEOTIDE SEQUENCE [LARGE SCALE GENOMIC DNA]</scope>
    <source>
        <strain evidence="3 4">DSM 25217</strain>
    </source>
</reference>
<keyword evidence="2" id="KW-0472">Membrane</keyword>
<dbReference type="RefSeq" id="WP_121937248.1">
    <property type="nucleotide sequence ID" value="NZ_REFR01000009.1"/>
</dbReference>
<dbReference type="Gene3D" id="3.30.70.1440">
    <property type="entry name" value="Multidrug efflux transporter AcrB pore domain"/>
    <property type="match status" value="1"/>
</dbReference>
<dbReference type="Proteomes" id="UP000271227">
    <property type="component" value="Unassembled WGS sequence"/>
</dbReference>
<protein>
    <submittedName>
        <fullName evidence="3">Multidrug efflux pump subunit AcrB</fullName>
    </submittedName>
</protein>
<keyword evidence="2" id="KW-1133">Transmembrane helix</keyword>
<feature type="transmembrane region" description="Helical" evidence="2">
    <location>
        <begin position="1001"/>
        <end position="1024"/>
    </location>
</feature>
<feature type="transmembrane region" description="Helical" evidence="2">
    <location>
        <begin position="334"/>
        <end position="353"/>
    </location>
</feature>
<evidence type="ECO:0000256" key="2">
    <source>
        <dbReference type="SAM" id="Phobius"/>
    </source>
</evidence>
<dbReference type="Gene3D" id="3.30.2090.10">
    <property type="entry name" value="Multidrug efflux transporter AcrB TolC docking domain, DN and DC subdomains"/>
    <property type="match status" value="2"/>
</dbReference>
<dbReference type="Gene3D" id="3.30.70.1320">
    <property type="entry name" value="Multidrug efflux transporter AcrB pore domain like"/>
    <property type="match status" value="1"/>
</dbReference>
<dbReference type="PANTHER" id="PTHR32063:SF18">
    <property type="entry name" value="CATION EFFLUX SYSTEM PROTEIN"/>
    <property type="match status" value="1"/>
</dbReference>
<dbReference type="InterPro" id="IPR001036">
    <property type="entry name" value="Acrflvin-R"/>
</dbReference>
<feature type="transmembrane region" description="Helical" evidence="2">
    <location>
        <begin position="924"/>
        <end position="945"/>
    </location>
</feature>
<feature type="compositionally biased region" description="Pro residues" evidence="1">
    <location>
        <begin position="1055"/>
        <end position="1064"/>
    </location>
</feature>
<dbReference type="InterPro" id="IPR027463">
    <property type="entry name" value="AcrB_DN_DC_subdom"/>
</dbReference>
<dbReference type="SUPFAM" id="SSF82693">
    <property type="entry name" value="Multidrug efflux transporter AcrB pore domain, PN1, PN2, PC1 and PC2 subdomains"/>
    <property type="match status" value="2"/>
</dbReference>
<dbReference type="Gene3D" id="3.30.70.1430">
    <property type="entry name" value="Multidrug efflux transporter AcrB pore domain"/>
    <property type="match status" value="2"/>
</dbReference>
<accession>A0A3M0CR51</accession>
<dbReference type="PANTHER" id="PTHR32063">
    <property type="match status" value="1"/>
</dbReference>
<feature type="transmembrane region" description="Helical" evidence="2">
    <location>
        <begin position="530"/>
        <end position="550"/>
    </location>
</feature>
<feature type="transmembrane region" description="Helical" evidence="2">
    <location>
        <begin position="462"/>
        <end position="485"/>
    </location>
</feature>
<name>A0A3M0CR51_9PROT</name>
<feature type="transmembrane region" description="Helical" evidence="2">
    <location>
        <begin position="973"/>
        <end position="995"/>
    </location>
</feature>
<dbReference type="OrthoDB" id="9806532at2"/>
<feature type="transmembrane region" description="Helical" evidence="2">
    <location>
        <begin position="360"/>
        <end position="380"/>
    </location>
</feature>
<dbReference type="GO" id="GO:0005886">
    <property type="term" value="C:plasma membrane"/>
    <property type="evidence" value="ECO:0007669"/>
    <property type="project" value="TreeGrafter"/>
</dbReference>
<feature type="transmembrane region" description="Helical" evidence="2">
    <location>
        <begin position="872"/>
        <end position="891"/>
    </location>
</feature>
<proteinExistence type="predicted"/>
<feature type="region of interest" description="Disordered" evidence="1">
    <location>
        <begin position="1033"/>
        <end position="1064"/>
    </location>
</feature>
<dbReference type="AlphaFoldDB" id="A0A3M0CR51"/>
<gene>
    <name evidence="3" type="ORF">BXY39_0521</name>
</gene>
<evidence type="ECO:0000256" key="1">
    <source>
        <dbReference type="SAM" id="MobiDB-lite"/>
    </source>
</evidence>
<organism evidence="3 4">
    <name type="scientific">Eilatimonas milleporae</name>
    <dbReference type="NCBI Taxonomy" id="911205"/>
    <lineage>
        <taxon>Bacteria</taxon>
        <taxon>Pseudomonadati</taxon>
        <taxon>Pseudomonadota</taxon>
        <taxon>Alphaproteobacteria</taxon>
        <taxon>Kordiimonadales</taxon>
        <taxon>Kordiimonadaceae</taxon>
        <taxon>Eilatimonas</taxon>
    </lineage>
</organism>
<feature type="transmembrane region" description="Helical" evidence="2">
    <location>
        <begin position="898"/>
        <end position="918"/>
    </location>
</feature>
<dbReference type="PRINTS" id="PR00702">
    <property type="entry name" value="ACRIFLAVINRP"/>
</dbReference>
<keyword evidence="4" id="KW-1185">Reference proteome</keyword>
<dbReference type="Pfam" id="PF00873">
    <property type="entry name" value="ACR_tran"/>
    <property type="match status" value="1"/>
</dbReference>
<dbReference type="SUPFAM" id="SSF82714">
    <property type="entry name" value="Multidrug efflux transporter AcrB TolC docking domain, DN and DC subdomains"/>
    <property type="match status" value="2"/>
</dbReference>
<dbReference type="SUPFAM" id="SSF82866">
    <property type="entry name" value="Multidrug efflux transporter AcrB transmembrane domain"/>
    <property type="match status" value="2"/>
</dbReference>
<dbReference type="GO" id="GO:0042910">
    <property type="term" value="F:xenobiotic transmembrane transporter activity"/>
    <property type="evidence" value="ECO:0007669"/>
    <property type="project" value="TreeGrafter"/>
</dbReference>
<feature type="transmembrane region" description="Helical" evidence="2">
    <location>
        <begin position="386"/>
        <end position="409"/>
    </location>
</feature>
<comment type="caution">
    <text evidence="3">The sequence shown here is derived from an EMBL/GenBank/DDBJ whole genome shotgun (WGS) entry which is preliminary data.</text>
</comment>
<feature type="transmembrane region" description="Helical" evidence="2">
    <location>
        <begin position="430"/>
        <end position="450"/>
    </location>
</feature>
<dbReference type="Gene3D" id="1.20.1640.10">
    <property type="entry name" value="Multidrug efflux transporter AcrB transmembrane domain"/>
    <property type="match status" value="2"/>
</dbReference>
<evidence type="ECO:0000313" key="3">
    <source>
        <dbReference type="EMBL" id="RMB12031.1"/>
    </source>
</evidence>
<keyword evidence="2" id="KW-0812">Transmembrane</keyword>
<evidence type="ECO:0000313" key="4">
    <source>
        <dbReference type="Proteomes" id="UP000271227"/>
    </source>
</evidence>
<sequence>MQGSLYNHPRVVWLILLLILTAGLNAFFNMPRLEDPHMESRIVQVTTFYPGADAERVEAEVTEKLERKMREIAEVKEIRSTSRPGISFISIELEDRVDDAKPITARLRDKVAEVTDLPEGAGAPDFSDTRIYAHSAILALTWRAESPINYAILGRHARELESRLRNLAGTDFVDVLGLPQEEIRVNLDDAALAAHGLSIDTVAQRVQGSDARSAAGVVSDSRNRMVVEVSGALDSLARIRRIPLDFDERGASLRIGDVATVERAFEDPPGRLTYLDGYYGVVVAARMFQDNRIDAWSMQVDRLMRDFEATLPSSITLERIFDQRDYADARLNDLMGNLAVGALVVVSVLMVSLGYRASVVAASILPLTLLAALAITNIMGLRIEQVLVTGLIVALGIMVDNAIVITDEIQQRRLKGERRSVAVAKTVRKLWLPLAGSTVTTIIAFMPLILMPGNAGDFMIGVPAAVIASLIASYVIAFTIISAVAGRLVEGRKVAENDTRRRLWWRDGIEGRWLADRFRRSLEWSVRRPLRSMIVAMGIPLFGFVLAGQLTEQFFPISDRNQFRIQLFMPAQSAIEETRGAVERIQARLQQEPALRSSHWFIGSRPAKFYYNMFASNDGVVSIAETVITVDSFSDVPKLVPRLQEELTLLVPEAMVLVREFGTGPPIQAPLEVRIIGPDLRVLEEIGDDLRSIVSRLPHVTFTRTTLKAGRPMVSVVAREDDVSVAGLSLAQVESQLQALTNGIVATHVIEETQEVPVRLILDRDRRRDIGAIADMNLMGPARALEADRSFADLPISAIADVELTTKVGAIPRLDSERMNTVQAYLDFGILPQTAFDALQAALAQADIIVPPGYRIEFGGESAERDEALGKLFGTVGLLIVLMLLAIVLTFNSFRMAFVTFAAATQAAGLGLFSLWVFDYPLSFVVIIGLMGLIGLAINAAIVILSELRGLPGARAGDADTVIAGVMKTGRHILSTTITTVGGFMPLILAGGAFWPPFAVAIAGGAFLSMIVSFYFAPAAFLWLTRRRAVTAPAGQKPAVPPQGTAGSPGAARPAVPPPSGAKS</sequence>
<dbReference type="InParanoid" id="A0A3M0CR51"/>